<keyword evidence="1" id="KW-1133">Transmembrane helix</keyword>
<keyword evidence="3" id="KW-1185">Reference proteome</keyword>
<protein>
    <submittedName>
        <fullName evidence="2">PLCG1</fullName>
        <ecNumber evidence="2">3.1.4.11</ecNumber>
    </submittedName>
</protein>
<sequence>MMEYSAEVLKYMEMRKTKALLISFPAGINACKTIPFDEDFVGTTRPFYIFVEQKTMNVRYCLVLLSIGLTQFSALETDDVKEICENQFCNIGYEFCETQKRVCRQCSDFKDFCWDNHRHIRECTSYCIGNVPLPGKKEPNTEQVPVIGLYISLSMLALFAIACVVLTYVVIRLCRQKTKKALMDDSRSATLTDASGEETHFLKNIPEDVVHIPVNGEGMMVHTGADSHRFVSPIHTATNLPLNIERTMVHPRADSHGFVSPIHTATNGCEDSTNIMISGKPLPPRD</sequence>
<evidence type="ECO:0000256" key="1">
    <source>
        <dbReference type="SAM" id="Phobius"/>
    </source>
</evidence>
<dbReference type="GO" id="GO:0004435">
    <property type="term" value="F:phosphatidylinositol-4,5-bisphosphate phospholipase C activity"/>
    <property type="evidence" value="ECO:0007669"/>
    <property type="project" value="UniProtKB-EC"/>
</dbReference>
<dbReference type="AlphaFoldDB" id="A0A6J8BR85"/>
<dbReference type="EMBL" id="CACVKT020003693">
    <property type="protein sequence ID" value="CAC5385289.1"/>
    <property type="molecule type" value="Genomic_DNA"/>
</dbReference>
<organism evidence="2 3">
    <name type="scientific">Mytilus coruscus</name>
    <name type="common">Sea mussel</name>
    <dbReference type="NCBI Taxonomy" id="42192"/>
    <lineage>
        <taxon>Eukaryota</taxon>
        <taxon>Metazoa</taxon>
        <taxon>Spiralia</taxon>
        <taxon>Lophotrochozoa</taxon>
        <taxon>Mollusca</taxon>
        <taxon>Bivalvia</taxon>
        <taxon>Autobranchia</taxon>
        <taxon>Pteriomorphia</taxon>
        <taxon>Mytilida</taxon>
        <taxon>Mytiloidea</taxon>
        <taxon>Mytilidae</taxon>
        <taxon>Mytilinae</taxon>
        <taxon>Mytilus</taxon>
    </lineage>
</organism>
<proteinExistence type="predicted"/>
<keyword evidence="1" id="KW-0472">Membrane</keyword>
<feature type="transmembrane region" description="Helical" evidence="1">
    <location>
        <begin position="147"/>
        <end position="171"/>
    </location>
</feature>
<name>A0A6J8BR85_MYTCO</name>
<evidence type="ECO:0000313" key="3">
    <source>
        <dbReference type="Proteomes" id="UP000507470"/>
    </source>
</evidence>
<accession>A0A6J8BR85</accession>
<keyword evidence="1" id="KW-0812">Transmembrane</keyword>
<keyword evidence="2" id="KW-0378">Hydrolase</keyword>
<evidence type="ECO:0000313" key="2">
    <source>
        <dbReference type="EMBL" id="CAC5385289.1"/>
    </source>
</evidence>
<gene>
    <name evidence="2" type="ORF">MCOR_20849</name>
</gene>
<reference evidence="2 3" key="1">
    <citation type="submission" date="2020-06" db="EMBL/GenBank/DDBJ databases">
        <authorList>
            <person name="Li R."/>
            <person name="Bekaert M."/>
        </authorList>
    </citation>
    <scope>NUCLEOTIDE SEQUENCE [LARGE SCALE GENOMIC DNA]</scope>
    <source>
        <strain evidence="3">wild</strain>
    </source>
</reference>
<dbReference type="Proteomes" id="UP000507470">
    <property type="component" value="Unassembled WGS sequence"/>
</dbReference>
<dbReference type="EC" id="3.1.4.11" evidence="2"/>